<dbReference type="AlphaFoldDB" id="A0A5J4G1F1"/>
<dbReference type="OrthoDB" id="1437016at2"/>
<evidence type="ECO:0008006" key="3">
    <source>
        <dbReference type="Google" id="ProtNLM"/>
    </source>
</evidence>
<dbReference type="PROSITE" id="PS51257">
    <property type="entry name" value="PROKAR_LIPOPROTEIN"/>
    <property type="match status" value="1"/>
</dbReference>
<accession>A0A5J4G1F1</accession>
<keyword evidence="2" id="KW-1185">Reference proteome</keyword>
<gene>
    <name evidence="1" type="ORF">ULMS_17430</name>
</gene>
<comment type="caution">
    <text evidence="1">The sequence shown here is derived from an EMBL/GenBank/DDBJ whole genome shotgun (WGS) entry which is preliminary data.</text>
</comment>
<proteinExistence type="predicted"/>
<evidence type="ECO:0000313" key="1">
    <source>
        <dbReference type="EMBL" id="GEQ86235.1"/>
    </source>
</evidence>
<dbReference type="RefSeq" id="WP_151894174.1">
    <property type="nucleotide sequence ID" value="NZ_BKCF01000003.1"/>
</dbReference>
<protein>
    <recommendedName>
        <fullName evidence="3">Lipocalin-like domain-containing protein</fullName>
    </recommendedName>
</protein>
<name>A0A5J4G1F1_9FLAO</name>
<reference evidence="1 2" key="1">
    <citation type="submission" date="2019-08" db="EMBL/GenBank/DDBJ databases">
        <title>Ulvibacter marinistellae sp. nov., isolated from a starfish, Patiria pectinifera.</title>
        <authorList>
            <person name="Kawano K."/>
            <person name="Ushijima N."/>
            <person name="Kihara M."/>
            <person name="Itoh H."/>
        </authorList>
    </citation>
    <scope>NUCLEOTIDE SEQUENCE [LARGE SCALE GENOMIC DNA]</scope>
    <source>
        <strain evidence="1 2">KK4</strain>
    </source>
</reference>
<dbReference type="Proteomes" id="UP000326994">
    <property type="component" value="Unassembled WGS sequence"/>
</dbReference>
<dbReference type="EMBL" id="BKCF01000003">
    <property type="protein sequence ID" value="GEQ86235.1"/>
    <property type="molecule type" value="Genomic_DNA"/>
</dbReference>
<evidence type="ECO:0000313" key="2">
    <source>
        <dbReference type="Proteomes" id="UP000326994"/>
    </source>
</evidence>
<sequence length="147" mass="16900">MKKTFRIAFLIGFLTIIFSCGTQKNAKNTTQNKTNSELPNELFQRWKLDYGMANEEKISGLPKSPNNDYVFKENGEYLNYNDDGTYFTGKWEYNSDEKIIYTKSVDGKLNGKIADIKSKSITLIPAGKAVEGTPFENFRFYYIPQTE</sequence>
<organism evidence="1 2">
    <name type="scientific">Patiriisocius marinistellae</name>
    <dbReference type="NCBI Taxonomy" id="2494560"/>
    <lineage>
        <taxon>Bacteria</taxon>
        <taxon>Pseudomonadati</taxon>
        <taxon>Bacteroidota</taxon>
        <taxon>Flavobacteriia</taxon>
        <taxon>Flavobacteriales</taxon>
        <taxon>Flavobacteriaceae</taxon>
        <taxon>Patiriisocius</taxon>
    </lineage>
</organism>